<sequence>MFVVAYNIVNLVKMTSGEMFTSEEEKLIVLWRTSSRLREKLRCDKTLQLSEEERVEVRALRERAIQFQHERQRLHQNLSQCRVCHHQLDNQQRTWNCHGCNNINERHSSSSSSKKTSDVCRTHSGTPVLPSVTHCRQREGQETSSSSGPSSGGEPMSEGPEDSPSAANVSVQTESSVSFTASTDLRSYLNTSLDNSLDTSISACNDTWHHSSSLTDVDEALLLSASPEVATNLILGRLHPSAVLHPSTKIRPSQADSQHTETASTTLVQGRQSLERLAASENHDTTTTASLSLSFASVSEEGGEGSGDGLEVSEEILEVSEEAIDGSEEDRAGSLPSEVESDSHKEEDNHRQTSLFTSQRRNPKTTTGDVGKSVREGGTSTGVREVREVRDAREPSWMLQRDSGRSSSHSDYLDDYLELLTSRCGSGLGLETNVLSVTMCKASAPVTTTSTTTSSKIMSTSTSETYNGSIATAVGANNGDKQKEKKNEDVEASHEKVVHKGKDVEKTDTHENGKRIRSPRELQRARDVLGEPRSLSATSERRVSRKSRARRWSSAQSLDPGRSVGSKYLDSYLGNLTDDAWLQYPTQLTSRRMVFLDSDEYIHSVRPHGVRKLQEDSSRTRYHSLSESSASEDSKKHDSYVTSSDDPLSNIHGKSDSSEDWSKDPSSRDNKRGTINQLSAREDQPNIPQATSQAPQQNLGPDSKNIPTNVFSNQSTQPIQESTDLSFEIHNVQENILHEAPETPSDRTETKVSSDEGIELLGSPASTGSDVKIVIDGNGSKSSSKEEISIVEEEIEVNPPSPSHSAEVATKEQDKSGVEDMVPEFKFGGVVGCAENNEERQDSSSEDSSETEPSTIVYVEDCSIDSLSLSLSEGQKNSLVESEGKSKSQIDLKAHSNTQIGNKEQSSWQEDGKGPGSEVEESGGVTLGETGTVLVHEEKTSPRKDSERIYNKLPEQSPLKSVQLVKASKYAEVINESDTRRNPVTGEQRLPNNDQGKKGIAEYDIYDSEDECLVVQVYEDQSIISHSGVRREMSELGRDSSADSDYVEEVVKIVPQRRDRMKNDVDTSCVVELVPYRDSEDAMGQVLTLLRAKQQQELEELRVRQEEEVRQFIKQLQNVSPEHLHAFLAASHASGSGESSSSGDGPSYVLSQTALKTKTVVRPSIENDDSRNVNRQQRSNMNIASFSEASVYSDSDDIVVSSSEIPVLSIENLEQIPSVIPSQPGQAREWNSQSSSSSSSTTHPLVVTLPCPSTHLPILTFPPATTHPPTTVDKAEVESPKPRPSNHTNLMPSYIMNEEMRKSTGHQENDNYMQLDLDLRTVSPKHPSTQSPHHIPISGTSMDESGSSSVEYSHARNNNADADDSLSFINGNCVNYGDGMQYYRLCTPDEDLSISEITPRTTEVETHYQSKPTETVTQPGLFKVMNNGPWPGPRPTSITSLLAEHPEIFREDIVEVNLEHAGDWGTSTVGLRDPCRTVVDECSMTREAAATAEGGLDMVPERESAASVHFLRLSQNVIFVRGIVLLQACVRRYMTQRLLRTKFVQEQLATLAEIAKLAQQFHCDILTDNIHKGDVDFHKALYNQEGLARERIRRVFFVLSVQEQMSLICRDRQLWQMEQERQTSTILRPSPTHSNSSKPKSRNVEDRPRSGIASKTPAAKRPSPTAPRPQQEVKARAGSLRSRTSRLVQPSHAHHLSPSHNVNMSNVHTDHKVSSRSKLPVQMERSTSHVDSAPSHYTKTSHVKSPQDTRSGLLPSNRCASHPRSSSTSQIPSRTSSRQSSRASGHVASVNRSMSCSSRSTTHSNSPRRAHQVGHAPPLAFATTRGGMDRQHHQGRPPRHP</sequence>
<feature type="compositionally biased region" description="Basic and acidic residues" evidence="1">
    <location>
        <begin position="653"/>
        <end position="672"/>
    </location>
</feature>
<feature type="region of interest" description="Disordered" evidence="1">
    <location>
        <begin position="1221"/>
        <end position="1244"/>
    </location>
</feature>
<protein>
    <submittedName>
        <fullName evidence="2">Uncharacterized protein</fullName>
    </submittedName>
</protein>
<feature type="region of interest" description="Disordered" evidence="1">
    <location>
        <begin position="610"/>
        <end position="719"/>
    </location>
</feature>
<feature type="compositionally biased region" description="Basic and acidic residues" evidence="1">
    <location>
        <begin position="341"/>
        <end position="351"/>
    </location>
</feature>
<evidence type="ECO:0000313" key="3">
    <source>
        <dbReference type="Proteomes" id="UP000747542"/>
    </source>
</evidence>
<feature type="compositionally biased region" description="Basic and acidic residues" evidence="1">
    <location>
        <begin position="882"/>
        <end position="894"/>
    </location>
</feature>
<feature type="region of interest" description="Disordered" evidence="1">
    <location>
        <begin position="105"/>
        <end position="172"/>
    </location>
</feature>
<feature type="compositionally biased region" description="Low complexity" evidence="1">
    <location>
        <begin position="1338"/>
        <end position="1352"/>
    </location>
</feature>
<feature type="compositionally biased region" description="Basic and acidic residues" evidence="1">
    <location>
        <begin position="809"/>
        <end position="818"/>
    </location>
</feature>
<keyword evidence="3" id="KW-1185">Reference proteome</keyword>
<feature type="compositionally biased region" description="Basic and acidic residues" evidence="1">
    <location>
        <begin position="480"/>
        <end position="530"/>
    </location>
</feature>
<feature type="compositionally biased region" description="Polar residues" evidence="1">
    <location>
        <begin position="895"/>
        <end position="909"/>
    </location>
</feature>
<feature type="compositionally biased region" description="Polar residues" evidence="1">
    <location>
        <begin position="1735"/>
        <end position="1750"/>
    </location>
</feature>
<feature type="region of interest" description="Disordered" evidence="1">
    <location>
        <begin position="1159"/>
        <end position="1181"/>
    </location>
</feature>
<feature type="region of interest" description="Disordered" evidence="1">
    <location>
        <begin position="872"/>
        <end position="946"/>
    </location>
</feature>
<feature type="compositionally biased region" description="Polar residues" evidence="1">
    <location>
        <begin position="250"/>
        <end position="269"/>
    </location>
</feature>
<feature type="compositionally biased region" description="Low complexity" evidence="1">
    <location>
        <begin position="922"/>
        <end position="934"/>
    </location>
</feature>
<feature type="region of interest" description="Disordered" evidence="1">
    <location>
        <begin position="322"/>
        <end position="408"/>
    </location>
</feature>
<feature type="compositionally biased region" description="Low complexity" evidence="1">
    <location>
        <begin position="1262"/>
        <end position="1271"/>
    </location>
</feature>
<feature type="region of interest" description="Disordered" evidence="1">
    <location>
        <begin position="1622"/>
        <end position="1841"/>
    </location>
</feature>
<feature type="compositionally biased region" description="Low complexity" evidence="1">
    <location>
        <begin position="1762"/>
        <end position="1805"/>
    </location>
</feature>
<feature type="compositionally biased region" description="Polar residues" evidence="1">
    <location>
        <begin position="352"/>
        <end position="368"/>
    </location>
</feature>
<feature type="compositionally biased region" description="Basic and acidic residues" evidence="1">
    <location>
        <begin position="935"/>
        <end position="946"/>
    </location>
</feature>
<feature type="region of interest" description="Disordered" evidence="1">
    <location>
        <begin position="741"/>
        <end position="859"/>
    </location>
</feature>
<gene>
    <name evidence="2" type="ORF">Hamer_G015487</name>
</gene>
<organism evidence="2 3">
    <name type="scientific">Homarus americanus</name>
    <name type="common">American lobster</name>
    <dbReference type="NCBI Taxonomy" id="6706"/>
    <lineage>
        <taxon>Eukaryota</taxon>
        <taxon>Metazoa</taxon>
        <taxon>Ecdysozoa</taxon>
        <taxon>Arthropoda</taxon>
        <taxon>Crustacea</taxon>
        <taxon>Multicrustacea</taxon>
        <taxon>Malacostraca</taxon>
        <taxon>Eumalacostraca</taxon>
        <taxon>Eucarida</taxon>
        <taxon>Decapoda</taxon>
        <taxon>Pleocyemata</taxon>
        <taxon>Astacidea</taxon>
        <taxon>Nephropoidea</taxon>
        <taxon>Nephropidae</taxon>
        <taxon>Homarus</taxon>
    </lineage>
</organism>
<feature type="compositionally biased region" description="Basic and acidic residues" evidence="1">
    <location>
        <begin position="741"/>
        <end position="754"/>
    </location>
</feature>
<feature type="region of interest" description="Disordered" evidence="1">
    <location>
        <begin position="1323"/>
        <end position="1355"/>
    </location>
</feature>
<comment type="caution">
    <text evidence="2">The sequence shown here is derived from an EMBL/GenBank/DDBJ whole genome shotgun (WGS) entry which is preliminary data.</text>
</comment>
<feature type="region of interest" description="Disordered" evidence="1">
    <location>
        <begin position="473"/>
        <end position="565"/>
    </location>
</feature>
<feature type="compositionally biased region" description="Polar residues" evidence="1">
    <location>
        <begin position="686"/>
        <end position="719"/>
    </location>
</feature>
<feature type="region of interest" description="Disordered" evidence="1">
    <location>
        <begin position="975"/>
        <end position="996"/>
    </location>
</feature>
<accession>A0A8J5NCF4</accession>
<evidence type="ECO:0000313" key="2">
    <source>
        <dbReference type="EMBL" id="KAG7176668.1"/>
    </source>
</evidence>
<proteinExistence type="predicted"/>
<dbReference type="EMBL" id="JAHLQT010003055">
    <property type="protein sequence ID" value="KAG7176668.1"/>
    <property type="molecule type" value="Genomic_DNA"/>
</dbReference>
<feature type="compositionally biased region" description="Low complexity" evidence="1">
    <location>
        <begin position="142"/>
        <end position="165"/>
    </location>
</feature>
<feature type="region of interest" description="Disordered" evidence="1">
    <location>
        <begin position="1262"/>
        <end position="1293"/>
    </location>
</feature>
<reference evidence="2" key="1">
    <citation type="journal article" date="2021" name="Sci. Adv.">
        <title>The American lobster genome reveals insights on longevity, neural, and immune adaptations.</title>
        <authorList>
            <person name="Polinski J.M."/>
            <person name="Zimin A.V."/>
            <person name="Clark K.F."/>
            <person name="Kohn A.B."/>
            <person name="Sadowski N."/>
            <person name="Timp W."/>
            <person name="Ptitsyn A."/>
            <person name="Khanna P."/>
            <person name="Romanova D.Y."/>
            <person name="Williams P."/>
            <person name="Greenwood S.J."/>
            <person name="Moroz L.L."/>
            <person name="Walt D.R."/>
            <person name="Bodnar A.G."/>
        </authorList>
    </citation>
    <scope>NUCLEOTIDE SEQUENCE</scope>
    <source>
        <strain evidence="2">GMGI-L3</strain>
    </source>
</reference>
<feature type="compositionally biased region" description="Basic and acidic residues" evidence="1">
    <location>
        <begin position="384"/>
        <end position="394"/>
    </location>
</feature>
<feature type="compositionally biased region" description="Polar residues" evidence="1">
    <location>
        <begin position="1622"/>
        <end position="1638"/>
    </location>
</feature>
<feature type="region of interest" description="Disordered" evidence="1">
    <location>
        <begin position="249"/>
        <end position="269"/>
    </location>
</feature>
<name>A0A8J5NCF4_HOMAM</name>
<evidence type="ECO:0000256" key="1">
    <source>
        <dbReference type="SAM" id="MobiDB-lite"/>
    </source>
</evidence>
<feature type="compositionally biased region" description="Polar residues" evidence="1">
    <location>
        <begin position="1698"/>
        <end position="1707"/>
    </location>
</feature>
<dbReference type="Proteomes" id="UP000747542">
    <property type="component" value="Unassembled WGS sequence"/>
</dbReference>
<feature type="compositionally biased region" description="Polar residues" evidence="1">
    <location>
        <begin position="1221"/>
        <end position="1231"/>
    </location>
</feature>